<dbReference type="PROSITE" id="PS50850">
    <property type="entry name" value="MFS"/>
    <property type="match status" value="1"/>
</dbReference>
<feature type="transmembrane region" description="Helical" evidence="4">
    <location>
        <begin position="166"/>
        <end position="186"/>
    </location>
</feature>
<dbReference type="EMBL" id="JAXOJX010000001">
    <property type="protein sequence ID" value="MDZ5455123.1"/>
    <property type="molecule type" value="Genomic_DNA"/>
</dbReference>
<feature type="transmembrane region" description="Helical" evidence="4">
    <location>
        <begin position="379"/>
        <end position="400"/>
    </location>
</feature>
<accession>A0ABU5I816</accession>
<sequence>MPNEFLRGWRIVLLALAGAATTASVTLLYGFGTLVVPLEKAFGWNRGNLQFAISCLSGGVVVASQLAGWLNLRWGMRPVALLSLLAMPLALLATTLVQGSIGWLYLAFFVVPIAGVGITFVTWTQLVSQWFEVRRGLALALVLCGSGLSAALLPPALTWAIDRWDWRAGFIVLGALPLLITLPLAWKLFVPTPPGASTATAAAAARAPRRASATFRVHVRSRKFWTLNLGLTLVVTAVVGMVTNTVPLLRDIGLTAAQAGSVFSGFGIALIAGRLAAGWLIDRLWAPGVAATALVMPAIGCLMLWSADASWTTTQLTVAVCLVGIGAGAEFDLSAYLVARYFGLLDYGRLFGIHLGLITAGSMLAPLAFGAAYKSTGSYGPMLAYCIGACLAGPALLLTLGRQPLLQSRSAAALEQPGAEPVG</sequence>
<proteinExistence type="predicted"/>
<evidence type="ECO:0000259" key="5">
    <source>
        <dbReference type="PROSITE" id="PS50850"/>
    </source>
</evidence>
<feature type="transmembrane region" description="Helical" evidence="4">
    <location>
        <begin position="12"/>
        <end position="31"/>
    </location>
</feature>
<comment type="caution">
    <text evidence="6">The sequence shown here is derived from an EMBL/GenBank/DDBJ whole genome shotgun (WGS) entry which is preliminary data.</text>
</comment>
<dbReference type="PANTHER" id="PTHR11360">
    <property type="entry name" value="MONOCARBOXYLATE TRANSPORTER"/>
    <property type="match status" value="1"/>
</dbReference>
<dbReference type="InterPro" id="IPR020846">
    <property type="entry name" value="MFS_dom"/>
</dbReference>
<feature type="transmembrane region" description="Helical" evidence="4">
    <location>
        <begin position="284"/>
        <end position="305"/>
    </location>
</feature>
<dbReference type="Pfam" id="PF07690">
    <property type="entry name" value="MFS_1"/>
    <property type="match status" value="1"/>
</dbReference>
<dbReference type="Proteomes" id="UP001293718">
    <property type="component" value="Unassembled WGS sequence"/>
</dbReference>
<dbReference type="RefSeq" id="WP_043458231.1">
    <property type="nucleotide sequence ID" value="NZ_JAXOJX010000001.1"/>
</dbReference>
<reference evidence="6 7" key="1">
    <citation type="submission" date="2023-11" db="EMBL/GenBank/DDBJ databases">
        <title>Draft genome of Azohydromonas lata strain H1 (DSM1123), a polyhydroxyalkanoate producer.</title>
        <authorList>
            <person name="Traversa D."/>
            <person name="D'Addabbo P."/>
            <person name="Pazzani C."/>
            <person name="Manzari C."/>
            <person name="Chiara M."/>
            <person name="Scrascia M."/>
        </authorList>
    </citation>
    <scope>NUCLEOTIDE SEQUENCE [LARGE SCALE GENOMIC DNA]</scope>
    <source>
        <strain evidence="6 7">H1</strain>
        <plasmid evidence="6">unnamed</plasmid>
    </source>
</reference>
<feature type="transmembrane region" description="Helical" evidence="4">
    <location>
        <begin position="317"/>
        <end position="339"/>
    </location>
</feature>
<evidence type="ECO:0000256" key="4">
    <source>
        <dbReference type="SAM" id="Phobius"/>
    </source>
</evidence>
<dbReference type="CDD" id="cd17355">
    <property type="entry name" value="MFS_YcxA_like"/>
    <property type="match status" value="1"/>
</dbReference>
<feature type="transmembrane region" description="Helical" evidence="4">
    <location>
        <begin position="103"/>
        <end position="124"/>
    </location>
</feature>
<feature type="transmembrane region" description="Helical" evidence="4">
    <location>
        <begin position="252"/>
        <end position="272"/>
    </location>
</feature>
<protein>
    <submittedName>
        <fullName evidence="6">MFS transporter</fullName>
    </submittedName>
</protein>
<dbReference type="InterPro" id="IPR011701">
    <property type="entry name" value="MFS"/>
</dbReference>
<feature type="transmembrane region" description="Helical" evidence="4">
    <location>
        <begin position="79"/>
        <end position="97"/>
    </location>
</feature>
<keyword evidence="6" id="KW-0614">Plasmid</keyword>
<keyword evidence="3 4" id="KW-0472">Membrane</keyword>
<feature type="transmembrane region" description="Helical" evidence="4">
    <location>
        <begin position="351"/>
        <end position="373"/>
    </location>
</feature>
<gene>
    <name evidence="6" type="ORF">SM757_00910</name>
</gene>
<name>A0ABU5I816_9BURK</name>
<evidence type="ECO:0000313" key="7">
    <source>
        <dbReference type="Proteomes" id="UP001293718"/>
    </source>
</evidence>
<feature type="transmembrane region" description="Helical" evidence="4">
    <location>
        <begin position="224"/>
        <end position="246"/>
    </location>
</feature>
<dbReference type="PANTHER" id="PTHR11360:SF290">
    <property type="entry name" value="MONOCARBOXYLATE MFS PERMEASE"/>
    <property type="match status" value="1"/>
</dbReference>
<dbReference type="SUPFAM" id="SSF103473">
    <property type="entry name" value="MFS general substrate transporter"/>
    <property type="match status" value="1"/>
</dbReference>
<organism evidence="6 7">
    <name type="scientific">Azohydromonas lata</name>
    <dbReference type="NCBI Taxonomy" id="45677"/>
    <lineage>
        <taxon>Bacteria</taxon>
        <taxon>Pseudomonadati</taxon>
        <taxon>Pseudomonadota</taxon>
        <taxon>Betaproteobacteria</taxon>
        <taxon>Burkholderiales</taxon>
        <taxon>Sphaerotilaceae</taxon>
        <taxon>Azohydromonas</taxon>
    </lineage>
</organism>
<evidence type="ECO:0000256" key="2">
    <source>
        <dbReference type="ARBA" id="ARBA00022989"/>
    </source>
</evidence>
<dbReference type="InterPro" id="IPR050327">
    <property type="entry name" value="Proton-linked_MCT"/>
</dbReference>
<keyword evidence="7" id="KW-1185">Reference proteome</keyword>
<feature type="transmembrane region" description="Helical" evidence="4">
    <location>
        <begin position="136"/>
        <end position="160"/>
    </location>
</feature>
<evidence type="ECO:0000313" key="6">
    <source>
        <dbReference type="EMBL" id="MDZ5455123.1"/>
    </source>
</evidence>
<evidence type="ECO:0000256" key="3">
    <source>
        <dbReference type="ARBA" id="ARBA00023136"/>
    </source>
</evidence>
<feature type="domain" description="Major facilitator superfamily (MFS) profile" evidence="5">
    <location>
        <begin position="10"/>
        <end position="407"/>
    </location>
</feature>
<evidence type="ECO:0000256" key="1">
    <source>
        <dbReference type="ARBA" id="ARBA00022692"/>
    </source>
</evidence>
<geneLocation type="plasmid" evidence="6">
    <name>unnamed</name>
</geneLocation>
<feature type="transmembrane region" description="Helical" evidence="4">
    <location>
        <begin position="51"/>
        <end position="72"/>
    </location>
</feature>
<dbReference type="InterPro" id="IPR036259">
    <property type="entry name" value="MFS_trans_sf"/>
</dbReference>
<keyword evidence="2 4" id="KW-1133">Transmembrane helix</keyword>
<dbReference type="Gene3D" id="1.20.1250.20">
    <property type="entry name" value="MFS general substrate transporter like domains"/>
    <property type="match status" value="2"/>
</dbReference>
<keyword evidence="1 4" id="KW-0812">Transmembrane</keyword>